<gene>
    <name evidence="2" type="ORF">C3F09_11705</name>
</gene>
<name>A0A855WV12_9BACT</name>
<comment type="caution">
    <text evidence="2">The sequence shown here is derived from an EMBL/GenBank/DDBJ whole genome shotgun (WGS) entry which is preliminary data.</text>
</comment>
<dbReference type="AlphaFoldDB" id="A0A855WV12"/>
<evidence type="ECO:0000313" key="2">
    <source>
        <dbReference type="EMBL" id="PWB68412.1"/>
    </source>
</evidence>
<accession>A0A855WV12</accession>
<protein>
    <submittedName>
        <fullName evidence="2">Uncharacterized protein</fullName>
    </submittedName>
</protein>
<evidence type="ECO:0000256" key="1">
    <source>
        <dbReference type="SAM" id="SignalP"/>
    </source>
</evidence>
<dbReference type="Proteomes" id="UP000250918">
    <property type="component" value="Unassembled WGS sequence"/>
</dbReference>
<organism evidence="2 3">
    <name type="scientific">candidate division GN15 bacterium</name>
    <dbReference type="NCBI Taxonomy" id="2072418"/>
    <lineage>
        <taxon>Bacteria</taxon>
        <taxon>candidate division GN15</taxon>
    </lineage>
</organism>
<evidence type="ECO:0000313" key="3">
    <source>
        <dbReference type="Proteomes" id="UP000250918"/>
    </source>
</evidence>
<proteinExistence type="predicted"/>
<feature type="signal peptide" evidence="1">
    <location>
        <begin position="1"/>
        <end position="21"/>
    </location>
</feature>
<sequence>MKKLILLILCTAAAVTIYWMSGCNGSSTDSNPKTTGDTTSAEFQTASEVFDLAYSVDGMALDGALDLIGQFVTPAAPRQSRPAVTGDPVFHEGSMYWYHVGTATETTFVAGHPDSILNISEWIRIDSLQFMHLDTPKMIPDPALLTEIKAGVQLDGHALMTDDTVHATRHLQVTGEPGSLAALGDVVINAGGTTVAGLTLSSVWRDTLTVCQVGVNMGSTWQNLALNLTAAIDSGKCPTAGSINWSGILAVDCARGDDSLKFNGQWSASQTHNGNLVTRVFENATTRWTVTDTCGSSAATSPFQRGANPLR</sequence>
<feature type="chain" id="PRO_5032735777" evidence="1">
    <location>
        <begin position="22"/>
        <end position="311"/>
    </location>
</feature>
<reference evidence="2 3" key="1">
    <citation type="journal article" date="2018" name="ISME J.">
        <title>A methanotrophic archaeon couples anaerobic oxidation of methane to Fe(III) reduction.</title>
        <authorList>
            <person name="Cai C."/>
            <person name="Leu A.O."/>
            <person name="Xie G.J."/>
            <person name="Guo J."/>
            <person name="Feng Y."/>
            <person name="Zhao J.X."/>
            <person name="Tyson G.W."/>
            <person name="Yuan Z."/>
            <person name="Hu S."/>
        </authorList>
    </citation>
    <scope>NUCLEOTIDE SEQUENCE [LARGE SCALE GENOMIC DNA]</scope>
    <source>
        <strain evidence="2">FeB_12</strain>
    </source>
</reference>
<dbReference type="EMBL" id="PQAP01000202">
    <property type="protein sequence ID" value="PWB68412.1"/>
    <property type="molecule type" value="Genomic_DNA"/>
</dbReference>
<keyword evidence="1" id="KW-0732">Signal</keyword>
<dbReference type="PROSITE" id="PS51257">
    <property type="entry name" value="PROKAR_LIPOPROTEIN"/>
    <property type="match status" value="1"/>
</dbReference>